<accession>A0A543HZC7</accession>
<dbReference type="RefSeq" id="WP_141841412.1">
    <property type="nucleotide sequence ID" value="NZ_VFPM01000001.1"/>
</dbReference>
<evidence type="ECO:0000313" key="1">
    <source>
        <dbReference type="EMBL" id="TQM63669.1"/>
    </source>
</evidence>
<reference evidence="1 2" key="1">
    <citation type="submission" date="2019-06" db="EMBL/GenBank/DDBJ databases">
        <title>Genome sequencing of plant associated microbes to promote plant fitness in Sorghum bicolor and Oryza sativa.</title>
        <authorList>
            <person name="Coleman-Derr D."/>
        </authorList>
    </citation>
    <scope>NUCLEOTIDE SEQUENCE [LARGE SCALE GENOMIC DNA]</scope>
    <source>
        <strain evidence="1 2">KV-663</strain>
    </source>
</reference>
<protein>
    <submittedName>
        <fullName evidence="1">Polyketide cyclase/dehydrase/lipid transport protein</fullName>
    </submittedName>
</protein>
<dbReference type="InterPro" id="IPR023393">
    <property type="entry name" value="START-like_dom_sf"/>
</dbReference>
<sequence length="155" mass="17079">MARVRGSIDIDRPIDEVFDVVADQTNEPRYNPSMVASRRVTGGPIGVGTRFEATVLTRGKPHEVEIEVTAFERPSETASRSVIERTTVTGGLNFTPTSSGTRLSWDWDVQIGGAARVLGPLIAMIGRRQERAIWSGLKRFMERDAAIPSPRERSA</sequence>
<dbReference type="Proteomes" id="UP000316747">
    <property type="component" value="Unassembled WGS sequence"/>
</dbReference>
<dbReference type="Pfam" id="PF10604">
    <property type="entry name" value="Polyketide_cyc2"/>
    <property type="match status" value="1"/>
</dbReference>
<dbReference type="InterPro" id="IPR019587">
    <property type="entry name" value="Polyketide_cyclase/dehydratase"/>
</dbReference>
<dbReference type="Gene3D" id="3.30.530.20">
    <property type="match status" value="1"/>
</dbReference>
<name>A0A543HZC7_9MICO</name>
<comment type="caution">
    <text evidence="1">The sequence shown here is derived from an EMBL/GenBank/DDBJ whole genome shotgun (WGS) entry which is preliminary data.</text>
</comment>
<dbReference type="SUPFAM" id="SSF55961">
    <property type="entry name" value="Bet v1-like"/>
    <property type="match status" value="1"/>
</dbReference>
<proteinExistence type="predicted"/>
<gene>
    <name evidence="1" type="ORF">FBY41_0009</name>
</gene>
<keyword evidence="2" id="KW-1185">Reference proteome</keyword>
<organism evidence="1 2">
    <name type="scientific">Humibacillus xanthopallidus</name>
    <dbReference type="NCBI Taxonomy" id="412689"/>
    <lineage>
        <taxon>Bacteria</taxon>
        <taxon>Bacillati</taxon>
        <taxon>Actinomycetota</taxon>
        <taxon>Actinomycetes</taxon>
        <taxon>Micrococcales</taxon>
        <taxon>Intrasporangiaceae</taxon>
        <taxon>Humibacillus</taxon>
    </lineage>
</organism>
<evidence type="ECO:0000313" key="2">
    <source>
        <dbReference type="Proteomes" id="UP000316747"/>
    </source>
</evidence>
<dbReference type="AlphaFoldDB" id="A0A543HZC7"/>
<dbReference type="OrthoDB" id="5951835at2"/>
<dbReference type="EMBL" id="VFPM01000001">
    <property type="protein sequence ID" value="TQM63669.1"/>
    <property type="molecule type" value="Genomic_DNA"/>
</dbReference>